<dbReference type="RefSeq" id="WP_377089518.1">
    <property type="nucleotide sequence ID" value="NZ_JBHSJL010000014.1"/>
</dbReference>
<reference evidence="14" key="1">
    <citation type="journal article" date="2019" name="Int. J. Syst. Evol. Microbiol.">
        <title>The Global Catalogue of Microorganisms (GCM) 10K type strain sequencing project: providing services to taxonomists for standard genome sequencing and annotation.</title>
        <authorList>
            <consortium name="The Broad Institute Genomics Platform"/>
            <consortium name="The Broad Institute Genome Sequencing Center for Infectious Disease"/>
            <person name="Wu L."/>
            <person name="Ma J."/>
        </authorList>
    </citation>
    <scope>NUCLEOTIDE SEQUENCE [LARGE SCALE GENOMIC DNA]</scope>
    <source>
        <strain evidence="14">CCUG 57942</strain>
    </source>
</reference>
<dbReference type="EMBL" id="JBHUJB010000049">
    <property type="protein sequence ID" value="MFD2159631.1"/>
    <property type="molecule type" value="Genomic_DNA"/>
</dbReference>
<feature type="compositionally biased region" description="Basic and acidic residues" evidence="10">
    <location>
        <begin position="193"/>
        <end position="208"/>
    </location>
</feature>
<feature type="domain" description="L,D-TPase catalytic" evidence="12">
    <location>
        <begin position="29"/>
        <end position="176"/>
    </location>
</feature>
<dbReference type="Gene3D" id="2.40.440.10">
    <property type="entry name" value="L,D-transpeptidase catalytic domain-like"/>
    <property type="match status" value="1"/>
</dbReference>
<keyword evidence="11" id="KW-0732">Signal</keyword>
<evidence type="ECO:0000259" key="12">
    <source>
        <dbReference type="PROSITE" id="PS52029"/>
    </source>
</evidence>
<evidence type="ECO:0000256" key="9">
    <source>
        <dbReference type="PROSITE-ProRule" id="PRU01373"/>
    </source>
</evidence>
<organism evidence="13 14">
    <name type="scientific">Rubritalea tangerina</name>
    <dbReference type="NCBI Taxonomy" id="430798"/>
    <lineage>
        <taxon>Bacteria</taxon>
        <taxon>Pseudomonadati</taxon>
        <taxon>Verrucomicrobiota</taxon>
        <taxon>Verrucomicrobiia</taxon>
        <taxon>Verrucomicrobiales</taxon>
        <taxon>Rubritaleaceae</taxon>
        <taxon>Rubritalea</taxon>
    </lineage>
</organism>
<dbReference type="PROSITE" id="PS52029">
    <property type="entry name" value="LD_TPASE"/>
    <property type="match status" value="1"/>
</dbReference>
<evidence type="ECO:0000313" key="14">
    <source>
        <dbReference type="Proteomes" id="UP001597389"/>
    </source>
</evidence>
<dbReference type="InterPro" id="IPR005490">
    <property type="entry name" value="LD_TPept_cat_dom"/>
</dbReference>
<evidence type="ECO:0000256" key="5">
    <source>
        <dbReference type="ARBA" id="ARBA00022801"/>
    </source>
</evidence>
<protein>
    <submittedName>
        <fullName evidence="13">L,D-transpeptidase family protein</fullName>
    </submittedName>
</protein>
<feature type="chain" id="PRO_5045419252" evidence="11">
    <location>
        <begin position="25"/>
        <end position="208"/>
    </location>
</feature>
<dbReference type="Proteomes" id="UP001597389">
    <property type="component" value="Unassembled WGS sequence"/>
</dbReference>
<keyword evidence="7 9" id="KW-0573">Peptidoglycan synthesis</keyword>
<feature type="region of interest" description="Disordered" evidence="10">
    <location>
        <begin position="85"/>
        <end position="106"/>
    </location>
</feature>
<evidence type="ECO:0000256" key="2">
    <source>
        <dbReference type="ARBA" id="ARBA00005992"/>
    </source>
</evidence>
<feature type="region of interest" description="Disordered" evidence="10">
    <location>
        <begin position="184"/>
        <end position="208"/>
    </location>
</feature>
<evidence type="ECO:0000313" key="13">
    <source>
        <dbReference type="EMBL" id="MFD2159631.1"/>
    </source>
</evidence>
<keyword evidence="14" id="KW-1185">Reference proteome</keyword>
<comment type="similarity">
    <text evidence="2">Belongs to the YkuD family.</text>
</comment>
<gene>
    <name evidence="13" type="ORF">ACFSW8_12040</name>
</gene>
<keyword evidence="8 9" id="KW-0961">Cell wall biogenesis/degradation</keyword>
<evidence type="ECO:0000256" key="10">
    <source>
        <dbReference type="SAM" id="MobiDB-lite"/>
    </source>
</evidence>
<evidence type="ECO:0000256" key="3">
    <source>
        <dbReference type="ARBA" id="ARBA00022676"/>
    </source>
</evidence>
<evidence type="ECO:0000256" key="11">
    <source>
        <dbReference type="SAM" id="SignalP"/>
    </source>
</evidence>
<proteinExistence type="inferred from homology"/>
<dbReference type="Pfam" id="PF03734">
    <property type="entry name" value="YkuD"/>
    <property type="match status" value="1"/>
</dbReference>
<evidence type="ECO:0000256" key="8">
    <source>
        <dbReference type="ARBA" id="ARBA00023316"/>
    </source>
</evidence>
<dbReference type="SUPFAM" id="SSF141523">
    <property type="entry name" value="L,D-transpeptidase catalytic domain-like"/>
    <property type="match status" value="1"/>
</dbReference>
<dbReference type="InterPro" id="IPR038063">
    <property type="entry name" value="Transpep_catalytic_dom"/>
</dbReference>
<dbReference type="InterPro" id="IPR050979">
    <property type="entry name" value="LD-transpeptidase"/>
</dbReference>
<feature type="signal peptide" evidence="11">
    <location>
        <begin position="1"/>
        <end position="24"/>
    </location>
</feature>
<keyword evidence="4" id="KW-0808">Transferase</keyword>
<comment type="pathway">
    <text evidence="1 9">Cell wall biogenesis; peptidoglycan biosynthesis.</text>
</comment>
<evidence type="ECO:0000256" key="6">
    <source>
        <dbReference type="ARBA" id="ARBA00022960"/>
    </source>
</evidence>
<name>A0ABW4ZDM9_9BACT</name>
<feature type="active site" description="Proton donor/acceptor" evidence="9">
    <location>
        <position position="136"/>
    </location>
</feature>
<feature type="active site" description="Nucleophile" evidence="9">
    <location>
        <position position="152"/>
    </location>
</feature>
<dbReference type="CDD" id="cd16913">
    <property type="entry name" value="YkuD_like"/>
    <property type="match status" value="1"/>
</dbReference>
<evidence type="ECO:0000256" key="4">
    <source>
        <dbReference type="ARBA" id="ARBA00022679"/>
    </source>
</evidence>
<keyword evidence="5" id="KW-0378">Hydrolase</keyword>
<sequence length="208" mass="23150">MISRILLICIAGLLPLFNSCTQTLDVNQSKMLVSVKDQKMLLTQHGKPIKSYKISTSKFGLGDTPRSMRTPLGTMQVAKKIGHGQPKGAVFKSRRPTGEVLPPNAPGRDPIVTRIMWLKGTERRNKNAFERYIYIHGTPEERRIGQKASYGCIRMTSSDIVDLYSRIGVNAEVKVIKGSLEDSSQGRKYARMSRIEEKQAAEGADKNA</sequence>
<evidence type="ECO:0000256" key="1">
    <source>
        <dbReference type="ARBA" id="ARBA00004752"/>
    </source>
</evidence>
<comment type="caution">
    <text evidence="13">The sequence shown here is derived from an EMBL/GenBank/DDBJ whole genome shotgun (WGS) entry which is preliminary data.</text>
</comment>
<keyword evidence="3" id="KW-0328">Glycosyltransferase</keyword>
<accession>A0ABW4ZDM9</accession>
<dbReference type="PANTHER" id="PTHR30582">
    <property type="entry name" value="L,D-TRANSPEPTIDASE"/>
    <property type="match status" value="1"/>
</dbReference>
<evidence type="ECO:0000256" key="7">
    <source>
        <dbReference type="ARBA" id="ARBA00022984"/>
    </source>
</evidence>
<keyword evidence="6 9" id="KW-0133">Cell shape</keyword>
<dbReference type="PANTHER" id="PTHR30582:SF24">
    <property type="entry name" value="L,D-TRANSPEPTIDASE ERFK_SRFK-RELATED"/>
    <property type="match status" value="1"/>
</dbReference>